<keyword evidence="1" id="KW-0732">Signal</keyword>
<organism evidence="2 3">
    <name type="scientific">Cedecea davisae</name>
    <dbReference type="NCBI Taxonomy" id="158484"/>
    <lineage>
        <taxon>Bacteria</taxon>
        <taxon>Pseudomonadati</taxon>
        <taxon>Pseudomonadota</taxon>
        <taxon>Gammaproteobacteria</taxon>
        <taxon>Enterobacterales</taxon>
        <taxon>Enterobacteriaceae</taxon>
        <taxon>Cedecea</taxon>
    </lineage>
</organism>
<keyword evidence="3" id="KW-1185">Reference proteome</keyword>
<feature type="signal peptide" evidence="1">
    <location>
        <begin position="1"/>
        <end position="20"/>
    </location>
</feature>
<name>A0ABS6DKP8_9ENTR</name>
<sequence>MKTTKIVFLAFSLMPAVALAQTNNANIANENGNSIMFVSKEDLAKARNYWTEERLRNATPKAMPDISVLEIANIHNETAKLIIPKVIAKSILPKNSPSRPSDIGIPTEADVKEIPFNNAGKLYFTESDGTEHSCTAQFVGQLNILLTAATCIRDKKTGQYYSNFKFHQAYREGEETAKILGVGAATRDSWVVGDGEHSNRKVDYGFIITETESQSGAMGLIAGLPFNDLYAIGYASNYSNSKILQKVQGKLAGVKDGVAAMSGNPFARGAGGGAWIAELSPGSQWTGNYVVGNNASHKSDDPNTDYGPFYDEGFESLYKQVATEAGKYNKKPKK</sequence>
<reference evidence="2 3" key="1">
    <citation type="submission" date="2021-04" db="EMBL/GenBank/DDBJ databases">
        <authorList>
            <person name="Seiffert S.N."/>
        </authorList>
    </citation>
    <scope>NUCLEOTIDE SEQUENCE [LARGE SCALE GENOMIC DNA]</scope>
    <source>
        <strain evidence="2 3">1</strain>
    </source>
</reference>
<dbReference type="EMBL" id="JAGRYU010000031">
    <property type="protein sequence ID" value="MBU4683798.1"/>
    <property type="molecule type" value="Genomic_DNA"/>
</dbReference>
<protein>
    <recommendedName>
        <fullName evidence="4">V8-like Glu-specific endopeptidase</fullName>
    </recommendedName>
</protein>
<evidence type="ECO:0000256" key="1">
    <source>
        <dbReference type="SAM" id="SignalP"/>
    </source>
</evidence>
<evidence type="ECO:0000313" key="2">
    <source>
        <dbReference type="EMBL" id="MBU4683798.1"/>
    </source>
</evidence>
<comment type="caution">
    <text evidence="2">The sequence shown here is derived from an EMBL/GenBank/DDBJ whole genome shotgun (WGS) entry which is preliminary data.</text>
</comment>
<feature type="chain" id="PRO_5045324506" description="V8-like Glu-specific endopeptidase" evidence="1">
    <location>
        <begin position="21"/>
        <end position="334"/>
    </location>
</feature>
<dbReference type="Proteomes" id="UP000686327">
    <property type="component" value="Unassembled WGS sequence"/>
</dbReference>
<evidence type="ECO:0008006" key="4">
    <source>
        <dbReference type="Google" id="ProtNLM"/>
    </source>
</evidence>
<gene>
    <name evidence="2" type="ORF">KC222_17450</name>
</gene>
<evidence type="ECO:0000313" key="3">
    <source>
        <dbReference type="Proteomes" id="UP000686327"/>
    </source>
</evidence>
<accession>A0ABS6DKP8</accession>
<proteinExistence type="predicted"/>
<dbReference type="RefSeq" id="WP_216376736.1">
    <property type="nucleotide sequence ID" value="NZ_JAGRYT010000017.1"/>
</dbReference>
<reference evidence="3" key="2">
    <citation type="submission" date="2023-07" db="EMBL/GenBank/DDBJ databases">
        <title>Cedecea davisae an AmpC producer and its therapeutic implications.</title>
        <authorList>
            <person name="Notter J."/>
        </authorList>
    </citation>
    <scope>NUCLEOTIDE SEQUENCE [LARGE SCALE GENOMIC DNA]</scope>
    <source>
        <strain evidence="3">1</strain>
    </source>
</reference>